<evidence type="ECO:0000313" key="1">
    <source>
        <dbReference type="EMBL" id="RFU77949.1"/>
    </source>
</evidence>
<proteinExistence type="predicted"/>
<dbReference type="Proteomes" id="UP000266272">
    <property type="component" value="Unassembled WGS sequence"/>
</dbReference>
<accession>A0A395NPN5</accession>
<keyword evidence="2" id="KW-1185">Reference proteome</keyword>
<evidence type="ECO:0000313" key="2">
    <source>
        <dbReference type="Proteomes" id="UP000266272"/>
    </source>
</evidence>
<dbReference type="STRING" id="490622.A0A395NPN5"/>
<comment type="caution">
    <text evidence="1">The sequence shown here is derived from an EMBL/GenBank/DDBJ whole genome shotgun (WGS) entry which is preliminary data.</text>
</comment>
<dbReference type="OrthoDB" id="4424523at2759"/>
<dbReference type="EMBL" id="PXOA01000244">
    <property type="protein sequence ID" value="RFU77949.1"/>
    <property type="molecule type" value="Genomic_DNA"/>
</dbReference>
<sequence>MDLIQVLQASVDPEGESEFRLFVNNKFVKYITMDGGLYDSDNKGHVSRNPTTGDAHFAAVSKARLPGITKLWHPTRIDHLELRMGRKLRSNVYEATCSRFSSTIIAKLARFPWEVPQLEKETTAYEWIDSHEIGPAFLGHLIEEGRVIGFIMARITDCRHATPDDFRLCCLALSKLHRLGIRQLYSGLHRPSIFRTTHYPPTRISQFNRPFMSSSSHEQTAPIGEEWHELSAEHQIQSLLDSGDTRWGWVIYRCTYKPELQIPWESFKRLVEYRTRKSIAESDAPDIAEKLDLVWIEDPELEGASRDELKRSFRAWVRAEKQNPDFNIHDTPLVGDPRHTFFIQIDEDALLSCLREAGVDLHGGHVNIVRGWEDPLPSEEATDGFGEAVDKEDWMKIQASMIEPEFYLDLYSEDTCLALCFDD</sequence>
<reference evidence="1 2" key="1">
    <citation type="journal article" date="2018" name="PLoS Pathog.">
        <title>Evolution of structural diversity of trichothecenes, a family of toxins produced by plant pathogenic and entomopathogenic fungi.</title>
        <authorList>
            <person name="Proctor R.H."/>
            <person name="McCormick S.P."/>
            <person name="Kim H.S."/>
            <person name="Cardoza R.E."/>
            <person name="Stanley A.M."/>
            <person name="Lindo L."/>
            <person name="Kelly A."/>
            <person name="Brown D.W."/>
            <person name="Lee T."/>
            <person name="Vaughan M.M."/>
            <person name="Alexander N.J."/>
            <person name="Busman M."/>
            <person name="Gutierrez S."/>
        </authorList>
    </citation>
    <scope>NUCLEOTIDE SEQUENCE [LARGE SCALE GENOMIC DNA]</scope>
    <source>
        <strain evidence="1 2">IBT 40837</strain>
    </source>
</reference>
<gene>
    <name evidence="1" type="ORF">TARUN_4279</name>
</gene>
<protein>
    <submittedName>
        <fullName evidence="1">Alpha-galactosidase a</fullName>
    </submittedName>
</protein>
<dbReference type="AlphaFoldDB" id="A0A395NPN5"/>
<name>A0A395NPN5_TRIAR</name>
<organism evidence="1 2">
    <name type="scientific">Trichoderma arundinaceum</name>
    <dbReference type="NCBI Taxonomy" id="490622"/>
    <lineage>
        <taxon>Eukaryota</taxon>
        <taxon>Fungi</taxon>
        <taxon>Dikarya</taxon>
        <taxon>Ascomycota</taxon>
        <taxon>Pezizomycotina</taxon>
        <taxon>Sordariomycetes</taxon>
        <taxon>Hypocreomycetidae</taxon>
        <taxon>Hypocreales</taxon>
        <taxon>Hypocreaceae</taxon>
        <taxon>Trichoderma</taxon>
    </lineage>
</organism>